<dbReference type="GO" id="GO:0003677">
    <property type="term" value="F:DNA binding"/>
    <property type="evidence" value="ECO:0007669"/>
    <property type="project" value="UniProtKB-KW"/>
</dbReference>
<dbReference type="GO" id="GO:0003700">
    <property type="term" value="F:DNA-binding transcription factor activity"/>
    <property type="evidence" value="ECO:0007669"/>
    <property type="project" value="InterPro"/>
</dbReference>
<dbReference type="RefSeq" id="WP_157783615.1">
    <property type="nucleotide sequence ID" value="NZ_CP059319.1"/>
</dbReference>
<keyword evidence="3" id="KW-0804">Transcription</keyword>
<sequence>MNGVTSKSGSPRPGHAQKMANYLPHYLSRLMNVMNLQLMESLRPRGVTIRQFRILQMLDARGEATISEISADTVIEQPVVSRIIDQLERSGLAMRRKRANNGRLVDVSLTELGTETYRDLFSHAQRIDADAMSALSGQEYEHLEVLLQRIFEHVTRPHEPWKQPSGAVDQPS</sequence>
<organism evidence="5 6">
    <name type="scientific">Rhizorhabdus wittichii</name>
    <dbReference type="NCBI Taxonomy" id="160791"/>
    <lineage>
        <taxon>Bacteria</taxon>
        <taxon>Pseudomonadati</taxon>
        <taxon>Pseudomonadota</taxon>
        <taxon>Alphaproteobacteria</taxon>
        <taxon>Sphingomonadales</taxon>
        <taxon>Sphingomonadaceae</taxon>
        <taxon>Rhizorhabdus</taxon>
    </lineage>
</organism>
<dbReference type="SMART" id="SM00347">
    <property type="entry name" value="HTH_MARR"/>
    <property type="match status" value="1"/>
</dbReference>
<protein>
    <submittedName>
        <fullName evidence="5">MarR family transcriptional regulator</fullName>
    </submittedName>
</protein>
<dbReference type="AlphaFoldDB" id="A0A975D654"/>
<reference evidence="5" key="1">
    <citation type="submission" date="2020-07" db="EMBL/GenBank/DDBJ databases">
        <authorList>
            <person name="Camacho E."/>
        </authorList>
    </citation>
    <scope>NUCLEOTIDE SEQUENCE</scope>
    <source>
        <strain evidence="5">MPO218</strain>
    </source>
</reference>
<gene>
    <name evidence="5" type="ORF">HRJ34_07960</name>
</gene>
<dbReference type="PRINTS" id="PR00598">
    <property type="entry name" value="HTHMARR"/>
</dbReference>
<evidence type="ECO:0000256" key="2">
    <source>
        <dbReference type="ARBA" id="ARBA00023125"/>
    </source>
</evidence>
<dbReference type="Pfam" id="PF01047">
    <property type="entry name" value="MarR"/>
    <property type="match status" value="1"/>
</dbReference>
<dbReference type="PANTHER" id="PTHR42756:SF1">
    <property type="entry name" value="TRANSCRIPTIONAL REPRESSOR OF EMRAB OPERON"/>
    <property type="match status" value="1"/>
</dbReference>
<dbReference type="SUPFAM" id="SSF46785">
    <property type="entry name" value="Winged helix' DNA-binding domain"/>
    <property type="match status" value="1"/>
</dbReference>
<keyword evidence="1" id="KW-0805">Transcription regulation</keyword>
<accession>A0A975D654</accession>
<dbReference type="Gene3D" id="1.10.10.10">
    <property type="entry name" value="Winged helix-like DNA-binding domain superfamily/Winged helix DNA-binding domain"/>
    <property type="match status" value="1"/>
</dbReference>
<dbReference type="CDD" id="cd00090">
    <property type="entry name" value="HTH_ARSR"/>
    <property type="match status" value="1"/>
</dbReference>
<dbReference type="PROSITE" id="PS50995">
    <property type="entry name" value="HTH_MARR_2"/>
    <property type="match status" value="1"/>
</dbReference>
<dbReference type="EMBL" id="CP059319">
    <property type="protein sequence ID" value="QTH23423.1"/>
    <property type="molecule type" value="Genomic_DNA"/>
</dbReference>
<dbReference type="Proteomes" id="UP000664914">
    <property type="component" value="Chromosome"/>
</dbReference>
<evidence type="ECO:0000256" key="1">
    <source>
        <dbReference type="ARBA" id="ARBA00023015"/>
    </source>
</evidence>
<evidence type="ECO:0000256" key="3">
    <source>
        <dbReference type="ARBA" id="ARBA00023163"/>
    </source>
</evidence>
<evidence type="ECO:0000313" key="5">
    <source>
        <dbReference type="EMBL" id="QTH23423.1"/>
    </source>
</evidence>
<dbReference type="InterPro" id="IPR000835">
    <property type="entry name" value="HTH_MarR-typ"/>
</dbReference>
<feature type="domain" description="HTH marR-type" evidence="4">
    <location>
        <begin position="20"/>
        <end position="152"/>
    </location>
</feature>
<evidence type="ECO:0000259" key="4">
    <source>
        <dbReference type="PROSITE" id="PS50995"/>
    </source>
</evidence>
<name>A0A975D654_9SPHN</name>
<dbReference type="InterPro" id="IPR036390">
    <property type="entry name" value="WH_DNA-bd_sf"/>
</dbReference>
<evidence type="ECO:0000313" key="6">
    <source>
        <dbReference type="Proteomes" id="UP000664914"/>
    </source>
</evidence>
<reference evidence="5" key="2">
    <citation type="submission" date="2021-04" db="EMBL/GenBank/DDBJ databases">
        <title>Isolation and genomic analysis of the ibuprofen-degrading bacterium Sphingomonas strain MPO218.</title>
        <authorList>
            <person name="Aulestia M."/>
            <person name="Flores A."/>
            <person name="Mangas E.L."/>
            <person name="Perez-Pulido A.J."/>
            <person name="Santero E."/>
            <person name="Camacho E.M."/>
        </authorList>
    </citation>
    <scope>NUCLEOTIDE SEQUENCE</scope>
    <source>
        <strain evidence="5">MPO218</strain>
    </source>
</reference>
<keyword evidence="2" id="KW-0238">DNA-binding</keyword>
<dbReference type="InterPro" id="IPR011991">
    <property type="entry name" value="ArsR-like_HTH"/>
</dbReference>
<dbReference type="InterPro" id="IPR036388">
    <property type="entry name" value="WH-like_DNA-bd_sf"/>
</dbReference>
<proteinExistence type="predicted"/>
<dbReference type="PANTHER" id="PTHR42756">
    <property type="entry name" value="TRANSCRIPTIONAL REGULATOR, MARR"/>
    <property type="match status" value="1"/>
</dbReference>